<comment type="caution">
    <text evidence="2">The sequence shown here is derived from an EMBL/GenBank/DDBJ whole genome shotgun (WGS) entry which is preliminary data.</text>
</comment>
<evidence type="ECO:0000256" key="1">
    <source>
        <dbReference type="SAM" id="MobiDB-lite"/>
    </source>
</evidence>
<protein>
    <submittedName>
        <fullName evidence="2">Uncharacterized protein</fullName>
    </submittedName>
</protein>
<keyword evidence="3" id="KW-1185">Reference proteome</keyword>
<dbReference type="OrthoDB" id="5329332at2759"/>
<accession>A0A366SAI9</accession>
<sequence>MVYLYPTGDADCITAYLATDFTDNELKELKIAFEFGACSRFDPLLELKIVRAPEDYLGKSHRYIRARENDAGREDAFALIDDEAKERGGIWYIDRFAEEDQVENETAESTDVVIKILIQPVPFALAAVNYRIANMSVEEDLETCGVEFPLKNDFHQPEVLDDRGMDFDAQQRSYSARITAEPGEFEESTDDQDRSGFLPRPDKVVRLKEEVARSIGVVSRWTWPSKPEPAENDDGTKIKFPPGSVQLQQNYNPDFPWPEYEWPDGSL</sequence>
<dbReference type="GeneID" id="41990288"/>
<organism evidence="2 3">
    <name type="scientific">Fusarium coffeatum</name>
    <dbReference type="NCBI Taxonomy" id="231269"/>
    <lineage>
        <taxon>Eukaryota</taxon>
        <taxon>Fungi</taxon>
        <taxon>Dikarya</taxon>
        <taxon>Ascomycota</taxon>
        <taxon>Pezizomycotina</taxon>
        <taxon>Sordariomycetes</taxon>
        <taxon>Hypocreomycetidae</taxon>
        <taxon>Hypocreales</taxon>
        <taxon>Nectriaceae</taxon>
        <taxon>Fusarium</taxon>
        <taxon>Fusarium incarnatum-equiseti species complex</taxon>
    </lineage>
</organism>
<dbReference type="RefSeq" id="XP_031020932.1">
    <property type="nucleotide sequence ID" value="XM_031154992.1"/>
</dbReference>
<evidence type="ECO:0000313" key="3">
    <source>
        <dbReference type="Proteomes" id="UP000253153"/>
    </source>
</evidence>
<feature type="region of interest" description="Disordered" evidence="1">
    <location>
        <begin position="176"/>
        <end position="200"/>
    </location>
</feature>
<reference evidence="2 3" key="1">
    <citation type="submission" date="2018-06" db="EMBL/GenBank/DDBJ databases">
        <title>Fusarium incarnatum-equiseti species complex species 28.</title>
        <authorList>
            <person name="Gardiner D.M."/>
        </authorList>
    </citation>
    <scope>NUCLEOTIDE SEQUENCE [LARGE SCALE GENOMIC DNA]</scope>
    <source>
        <strain evidence="2 3">FIESC_28</strain>
    </source>
</reference>
<name>A0A366SAI9_9HYPO</name>
<dbReference type="AlphaFoldDB" id="A0A366SAI9"/>
<gene>
    <name evidence="2" type="ORF">FIESC28_00841</name>
</gene>
<proteinExistence type="predicted"/>
<dbReference type="EMBL" id="QKXC01000022">
    <property type="protein sequence ID" value="RBR26341.1"/>
    <property type="molecule type" value="Genomic_DNA"/>
</dbReference>
<evidence type="ECO:0000313" key="2">
    <source>
        <dbReference type="EMBL" id="RBR26341.1"/>
    </source>
</evidence>
<feature type="region of interest" description="Disordered" evidence="1">
    <location>
        <begin position="222"/>
        <end position="267"/>
    </location>
</feature>
<dbReference type="Proteomes" id="UP000253153">
    <property type="component" value="Unassembled WGS sequence"/>
</dbReference>